<keyword evidence="2" id="KW-0732">Signal</keyword>
<feature type="chain" id="PRO_5043272964" evidence="2">
    <location>
        <begin position="26"/>
        <end position="277"/>
    </location>
</feature>
<accession>A0A9P1GL28</accession>
<dbReference type="EMBL" id="CAMXCT030006368">
    <property type="protein sequence ID" value="CAL4801784.1"/>
    <property type="molecule type" value="Genomic_DNA"/>
</dbReference>
<comment type="caution">
    <text evidence="3">The sequence shown here is derived from an EMBL/GenBank/DDBJ whole genome shotgun (WGS) entry which is preliminary data.</text>
</comment>
<feature type="region of interest" description="Disordered" evidence="1">
    <location>
        <begin position="37"/>
        <end position="76"/>
    </location>
</feature>
<evidence type="ECO:0000313" key="4">
    <source>
        <dbReference type="EMBL" id="CAL1167847.1"/>
    </source>
</evidence>
<keyword evidence="6" id="KW-1185">Reference proteome</keyword>
<evidence type="ECO:0000313" key="5">
    <source>
        <dbReference type="EMBL" id="CAL4801784.1"/>
    </source>
</evidence>
<protein>
    <submittedName>
        <fullName evidence="5">Ankyrin repeat domain-containing protein 17</fullName>
    </submittedName>
</protein>
<evidence type="ECO:0000256" key="1">
    <source>
        <dbReference type="SAM" id="MobiDB-lite"/>
    </source>
</evidence>
<organism evidence="3">
    <name type="scientific">Cladocopium goreaui</name>
    <dbReference type="NCBI Taxonomy" id="2562237"/>
    <lineage>
        <taxon>Eukaryota</taxon>
        <taxon>Sar</taxon>
        <taxon>Alveolata</taxon>
        <taxon>Dinophyceae</taxon>
        <taxon>Suessiales</taxon>
        <taxon>Symbiodiniaceae</taxon>
        <taxon>Cladocopium</taxon>
    </lineage>
</organism>
<dbReference type="EMBL" id="CAMXCT020006368">
    <property type="protein sequence ID" value="CAL1167847.1"/>
    <property type="molecule type" value="Genomic_DNA"/>
</dbReference>
<evidence type="ECO:0000313" key="6">
    <source>
        <dbReference type="Proteomes" id="UP001152797"/>
    </source>
</evidence>
<feature type="signal peptide" evidence="2">
    <location>
        <begin position="1"/>
        <end position="25"/>
    </location>
</feature>
<proteinExistence type="predicted"/>
<reference evidence="4" key="2">
    <citation type="submission" date="2024-04" db="EMBL/GenBank/DDBJ databases">
        <authorList>
            <person name="Chen Y."/>
            <person name="Shah S."/>
            <person name="Dougan E. K."/>
            <person name="Thang M."/>
            <person name="Chan C."/>
        </authorList>
    </citation>
    <scope>NUCLEOTIDE SEQUENCE [LARGE SCALE GENOMIC DNA]</scope>
</reference>
<name>A0A9P1GL28_9DINO</name>
<gene>
    <name evidence="3" type="ORF">C1SCF055_LOCUS39374</name>
</gene>
<feature type="region of interest" description="Disordered" evidence="1">
    <location>
        <begin position="258"/>
        <end position="277"/>
    </location>
</feature>
<evidence type="ECO:0000256" key="2">
    <source>
        <dbReference type="SAM" id="SignalP"/>
    </source>
</evidence>
<dbReference type="AlphaFoldDB" id="A0A9P1GL28"/>
<reference evidence="3" key="1">
    <citation type="submission" date="2022-10" db="EMBL/GenBank/DDBJ databases">
        <authorList>
            <person name="Chen Y."/>
            <person name="Dougan E. K."/>
            <person name="Chan C."/>
            <person name="Rhodes N."/>
            <person name="Thang M."/>
        </authorList>
    </citation>
    <scope>NUCLEOTIDE SEQUENCE</scope>
</reference>
<dbReference type="EMBL" id="CAMXCT010006368">
    <property type="protein sequence ID" value="CAI4014472.1"/>
    <property type="molecule type" value="Genomic_DNA"/>
</dbReference>
<sequence length="277" mass="31406">MPSRRASVRPRSGHGLAMLAGLVVATTVSSVAYQAPMGSGLNRKQQHGNIRNKDKLEGVYELPPDPVEAPEEEKPAMPERRVPYTLHIVTQLPQHKHLHEESNAKHYIEEKVVSAMEKFEDFIKHVEVNLQVSEHFHREKRPEKGKKGGELLETEEEDIAVSKESNPGHKILTPYIFKATVTLANHHKVTLSNPEKHAQATLQEAVDHMVDVLKKSLRDEKNRMIHAHRKQADALPEEEMEDLQELNKELADGIMEEKAGADDEAEEAMYQRIEAKK</sequence>
<evidence type="ECO:0000313" key="3">
    <source>
        <dbReference type="EMBL" id="CAI4014472.1"/>
    </source>
</evidence>
<dbReference type="OrthoDB" id="442922at2759"/>
<dbReference type="Proteomes" id="UP001152797">
    <property type="component" value="Unassembled WGS sequence"/>
</dbReference>